<name>K4B5Y1_SOLLC</name>
<dbReference type="PaxDb" id="4081-Solyc02g043910.1.1"/>
<evidence type="ECO:0000313" key="1">
    <source>
        <dbReference type="EnsemblPlants" id="Solyc02g043910.1.1"/>
    </source>
</evidence>
<dbReference type="EnsemblPlants" id="Solyc02g043910.1.1">
    <property type="protein sequence ID" value="Solyc02g043910.1.1"/>
    <property type="gene ID" value="Solyc02g043910.1"/>
</dbReference>
<evidence type="ECO:0000313" key="2">
    <source>
        <dbReference type="Proteomes" id="UP000004994"/>
    </source>
</evidence>
<dbReference type="AlphaFoldDB" id="K4B5Y1"/>
<sequence length="167" mass="18924">MGKGFALRGVLSKYQPLRKACEEGCILGGYTLQTQATNIFSSSNFFPCNIMKFPFMASGSLDKIPLNFVYGVAYLWRSREYCIEYGGRALRLDFARVTRPARMATFKYRSTNDVPMRLKEVGVQANRAWCFRGFYGEEGLCNLKVTQVLGMLKKLVDASLTLVLAYY</sequence>
<organism evidence="1">
    <name type="scientific">Solanum lycopersicum</name>
    <name type="common">Tomato</name>
    <name type="synonym">Lycopersicon esculentum</name>
    <dbReference type="NCBI Taxonomy" id="4081"/>
    <lineage>
        <taxon>Eukaryota</taxon>
        <taxon>Viridiplantae</taxon>
        <taxon>Streptophyta</taxon>
        <taxon>Embryophyta</taxon>
        <taxon>Tracheophyta</taxon>
        <taxon>Spermatophyta</taxon>
        <taxon>Magnoliopsida</taxon>
        <taxon>eudicotyledons</taxon>
        <taxon>Gunneridae</taxon>
        <taxon>Pentapetalae</taxon>
        <taxon>asterids</taxon>
        <taxon>lamiids</taxon>
        <taxon>Solanales</taxon>
        <taxon>Solanaceae</taxon>
        <taxon>Solanoideae</taxon>
        <taxon>Solaneae</taxon>
        <taxon>Solanum</taxon>
        <taxon>Solanum subgen. Lycopersicon</taxon>
    </lineage>
</organism>
<proteinExistence type="predicted"/>
<protein>
    <submittedName>
        <fullName evidence="1">Uncharacterized protein</fullName>
    </submittedName>
</protein>
<reference evidence="1" key="1">
    <citation type="journal article" date="2012" name="Nature">
        <title>The tomato genome sequence provides insights into fleshy fruit evolution.</title>
        <authorList>
            <consortium name="Tomato Genome Consortium"/>
        </authorList>
    </citation>
    <scope>NUCLEOTIDE SEQUENCE [LARGE SCALE GENOMIC DNA]</scope>
    <source>
        <strain evidence="1">cv. Heinz 1706</strain>
    </source>
</reference>
<reference evidence="1" key="2">
    <citation type="submission" date="2015-06" db="UniProtKB">
        <authorList>
            <consortium name="EnsemblPlants"/>
        </authorList>
    </citation>
    <scope>IDENTIFICATION</scope>
    <source>
        <strain evidence="1">cv. Heinz 1706</strain>
    </source>
</reference>
<dbReference type="InParanoid" id="K4B5Y1"/>
<dbReference type="Proteomes" id="UP000004994">
    <property type="component" value="Chromosome 2"/>
</dbReference>
<dbReference type="Gramene" id="Solyc02g043910.1.1">
    <property type="protein sequence ID" value="Solyc02g043910.1.1"/>
    <property type="gene ID" value="Solyc02g043910.1"/>
</dbReference>
<dbReference type="HOGENOM" id="CLU_1597316_0_0_1"/>
<accession>K4B5Y1</accession>
<keyword evidence="2" id="KW-1185">Reference proteome</keyword>